<gene>
    <name evidence="1" type="ORF">PG915_02285</name>
</gene>
<dbReference type="AlphaFoldDB" id="A0AAU8BIA8"/>
<evidence type="ECO:0008006" key="2">
    <source>
        <dbReference type="Google" id="ProtNLM"/>
    </source>
</evidence>
<organism evidence="1">
    <name type="scientific">Vibrio chaetopteri</name>
    <dbReference type="NCBI Taxonomy" id="3016528"/>
    <lineage>
        <taxon>Bacteria</taxon>
        <taxon>Pseudomonadati</taxon>
        <taxon>Pseudomonadota</taxon>
        <taxon>Gammaproteobacteria</taxon>
        <taxon>Vibrionales</taxon>
        <taxon>Vibrionaceae</taxon>
        <taxon>Vibrio</taxon>
    </lineage>
</organism>
<dbReference type="Gene3D" id="1.25.40.20">
    <property type="entry name" value="Ankyrin repeat-containing domain"/>
    <property type="match status" value="1"/>
</dbReference>
<dbReference type="InterPro" id="IPR036770">
    <property type="entry name" value="Ankyrin_rpt-contain_sf"/>
</dbReference>
<dbReference type="EMBL" id="CP115920">
    <property type="protein sequence ID" value="XCD16431.1"/>
    <property type="molecule type" value="Genomic_DNA"/>
</dbReference>
<sequence>MKKKLFLFFFVVVTVTIVILPSEERVMWCASGVEMKVFNRDQCLAYFEYMGPSHKLTEIVARDFGLTALLNAEGTFHKYVLIQSLLDSNYDINVVTSNQALPLVSAVIQDNFTMFEWLLSRGADPSLSDPLTEKDVRQLLYVYLDEKPTANRHKMLELLNRS</sequence>
<dbReference type="KEGG" id="vck:PG915_02285"/>
<protein>
    <recommendedName>
        <fullName evidence="2">Ankyrin repeat domain-containing protein</fullName>
    </recommendedName>
</protein>
<accession>A0AAU8BIA8</accession>
<dbReference type="SUPFAM" id="SSF48403">
    <property type="entry name" value="Ankyrin repeat"/>
    <property type="match status" value="1"/>
</dbReference>
<reference evidence="1" key="1">
    <citation type="submission" date="2023-01" db="EMBL/GenBank/DDBJ databases">
        <title>Vibrio sp. CB1-14 genome sequencing.</title>
        <authorList>
            <person name="Otstavnykh N."/>
            <person name="Isaeva M."/>
            <person name="Meleshko D."/>
        </authorList>
    </citation>
    <scope>NUCLEOTIDE SEQUENCE</scope>
    <source>
        <strain evidence="1">CB1-14</strain>
    </source>
</reference>
<name>A0AAU8BIA8_9VIBR</name>
<proteinExistence type="predicted"/>
<dbReference type="RefSeq" id="WP_353497709.1">
    <property type="nucleotide sequence ID" value="NZ_CP115920.1"/>
</dbReference>
<evidence type="ECO:0000313" key="1">
    <source>
        <dbReference type="EMBL" id="XCD16431.1"/>
    </source>
</evidence>